<comment type="caution">
    <text evidence="2">The sequence shown here is derived from an EMBL/GenBank/DDBJ whole genome shotgun (WGS) entry which is preliminary data.</text>
</comment>
<feature type="region of interest" description="Disordered" evidence="1">
    <location>
        <begin position="79"/>
        <end position="101"/>
    </location>
</feature>
<evidence type="ECO:0000313" key="2">
    <source>
        <dbReference type="EMBL" id="GAV26631.1"/>
    </source>
</evidence>
<dbReference type="EMBL" id="BDGI01000001">
    <property type="protein sequence ID" value="GAV26631.1"/>
    <property type="molecule type" value="Genomic_DNA"/>
</dbReference>
<reference evidence="2 3" key="1">
    <citation type="submission" date="2016-08" db="EMBL/GenBank/DDBJ databases">
        <title>Whole genome shotgun sequence of Pichia membranifaciens KS47-1.</title>
        <authorList>
            <person name="Konishi M."/>
            <person name="Ishida M."/>
            <person name="Arakawa T."/>
            <person name="Kato Y."/>
            <person name="Horiuchi J."/>
        </authorList>
    </citation>
    <scope>NUCLEOTIDE SEQUENCE [LARGE SCALE GENOMIC DNA]</scope>
    <source>
        <strain evidence="2 3">KS47-1</strain>
    </source>
</reference>
<accession>A0A1Q2YAS5</accession>
<keyword evidence="3" id="KW-1185">Reference proteome</keyword>
<protein>
    <submittedName>
        <fullName evidence="2">Uncharacterized protein</fullName>
    </submittedName>
</protein>
<evidence type="ECO:0000256" key="1">
    <source>
        <dbReference type="SAM" id="MobiDB-lite"/>
    </source>
</evidence>
<dbReference type="AlphaFoldDB" id="A0A1Q2YAS5"/>
<dbReference type="OrthoDB" id="202234at2759"/>
<name>A0A1Q2YAS5_9ASCO</name>
<proteinExistence type="predicted"/>
<sequence>MKLFNFNRGEINIKVLDPIPTLGLTKDDVPGLTEKVYGMMNKAVKELGMSIVYGESIALTTQDAEDGTEAGETEVDIEANAPATDTTETTVVSEQAPEQSL</sequence>
<organism evidence="2 3">
    <name type="scientific">Pichia membranifaciens</name>
    <dbReference type="NCBI Taxonomy" id="4926"/>
    <lineage>
        <taxon>Eukaryota</taxon>
        <taxon>Fungi</taxon>
        <taxon>Dikarya</taxon>
        <taxon>Ascomycota</taxon>
        <taxon>Saccharomycotina</taxon>
        <taxon>Pichiomycetes</taxon>
        <taxon>Pichiales</taxon>
        <taxon>Pichiaceae</taxon>
        <taxon>Pichia</taxon>
    </lineage>
</organism>
<evidence type="ECO:0000313" key="3">
    <source>
        <dbReference type="Proteomes" id="UP000186136"/>
    </source>
</evidence>
<gene>
    <name evidence="2" type="ORF">PMKS-000085</name>
</gene>
<dbReference type="Proteomes" id="UP000186136">
    <property type="component" value="Unassembled WGS sequence"/>
</dbReference>
<feature type="compositionally biased region" description="Polar residues" evidence="1">
    <location>
        <begin position="83"/>
        <end position="101"/>
    </location>
</feature>